<dbReference type="CDD" id="cd09138">
    <property type="entry name" value="PLDc_vPLD1_2_yPLD_like_1"/>
    <property type="match status" value="1"/>
</dbReference>
<evidence type="ECO:0000256" key="1">
    <source>
        <dbReference type="ARBA" id="ARBA00022737"/>
    </source>
</evidence>
<dbReference type="EC" id="3.1.4.4" evidence="5"/>
<keyword evidence="2 5" id="KW-0378">Hydrolase</keyword>
<dbReference type="PIRSF" id="PIRSF009376">
    <property type="entry name" value="Phospholipase_D_euk"/>
    <property type="match status" value="1"/>
</dbReference>
<dbReference type="EMBL" id="KN824284">
    <property type="protein sequence ID" value="KIM30398.1"/>
    <property type="molecule type" value="Genomic_DNA"/>
</dbReference>
<evidence type="ECO:0000313" key="8">
    <source>
        <dbReference type="Proteomes" id="UP000054097"/>
    </source>
</evidence>
<protein>
    <recommendedName>
        <fullName evidence="5">Phospholipase</fullName>
        <ecNumber evidence="5">3.1.4.4</ecNumber>
    </recommendedName>
</protein>
<evidence type="ECO:0000313" key="7">
    <source>
        <dbReference type="EMBL" id="KIM30398.1"/>
    </source>
</evidence>
<evidence type="ECO:0000256" key="3">
    <source>
        <dbReference type="ARBA" id="ARBA00022963"/>
    </source>
</evidence>
<gene>
    <name evidence="7" type="ORF">M408DRAFT_328011</name>
</gene>
<dbReference type="STRING" id="933852.A0A0C2WW52"/>
<dbReference type="Proteomes" id="UP000054097">
    <property type="component" value="Unassembled WGS sequence"/>
</dbReference>
<dbReference type="OrthoDB" id="14911at2759"/>
<feature type="domain" description="PLD phosphodiesterase" evidence="6">
    <location>
        <begin position="637"/>
        <end position="664"/>
    </location>
</feature>
<comment type="catalytic activity">
    <reaction evidence="5">
        <text>a 1,2-diacyl-sn-glycero-3-phosphocholine + H2O = a 1,2-diacyl-sn-glycero-3-phosphate + choline + H(+)</text>
        <dbReference type="Rhea" id="RHEA:14445"/>
        <dbReference type="ChEBI" id="CHEBI:15354"/>
        <dbReference type="ChEBI" id="CHEBI:15377"/>
        <dbReference type="ChEBI" id="CHEBI:15378"/>
        <dbReference type="ChEBI" id="CHEBI:57643"/>
        <dbReference type="ChEBI" id="CHEBI:58608"/>
        <dbReference type="EC" id="3.1.4.4"/>
    </reaction>
</comment>
<keyword evidence="1" id="KW-0677">Repeat</keyword>
<evidence type="ECO:0000259" key="6">
    <source>
        <dbReference type="PROSITE" id="PS50035"/>
    </source>
</evidence>
<dbReference type="GO" id="GO:0035556">
    <property type="term" value="P:intracellular signal transduction"/>
    <property type="evidence" value="ECO:0007669"/>
    <property type="project" value="InterPro"/>
</dbReference>
<dbReference type="HOGENOM" id="CLU_000690_2_2_1"/>
<dbReference type="PANTHER" id="PTHR18896">
    <property type="entry name" value="PHOSPHOLIPASE D"/>
    <property type="match status" value="1"/>
</dbReference>
<dbReference type="Pfam" id="PF00614">
    <property type="entry name" value="PLDc"/>
    <property type="match status" value="2"/>
</dbReference>
<reference evidence="7 8" key="1">
    <citation type="submission" date="2014-04" db="EMBL/GenBank/DDBJ databases">
        <authorList>
            <consortium name="DOE Joint Genome Institute"/>
            <person name="Kuo A."/>
            <person name="Zuccaro A."/>
            <person name="Kohler A."/>
            <person name="Nagy L.G."/>
            <person name="Floudas D."/>
            <person name="Copeland A."/>
            <person name="Barry K.W."/>
            <person name="Cichocki N."/>
            <person name="Veneault-Fourrey C."/>
            <person name="LaButti K."/>
            <person name="Lindquist E.A."/>
            <person name="Lipzen A."/>
            <person name="Lundell T."/>
            <person name="Morin E."/>
            <person name="Murat C."/>
            <person name="Sun H."/>
            <person name="Tunlid A."/>
            <person name="Henrissat B."/>
            <person name="Grigoriev I.V."/>
            <person name="Hibbett D.S."/>
            <person name="Martin F."/>
            <person name="Nordberg H.P."/>
            <person name="Cantor M.N."/>
            <person name="Hua S.X."/>
        </authorList>
    </citation>
    <scope>NUCLEOTIDE SEQUENCE [LARGE SCALE GENOMIC DNA]</scope>
    <source>
        <strain evidence="7 8">MAFF 305830</strain>
    </source>
</reference>
<sequence length="852" mass="98184">MSFFSPLGRLHERVSQGVETVIGGTVKEVKGLFDRDRRHDDPEEIARDNAREKLMSTHRFKSFSQDRDGNICKWHVDGHDFMWALSELIDSAKESICIMDWWLSPELFLRRPPALFPEWRLDRLLQKKAQQGVKVHVIVYKEVEQTMSMSSEHTKHALEALHPNIACMRHPDHVGSKDSVLFWSHHEKVVIVDYHYASIGGLDLCFGRWDVHNHPLADAHVTEHDRTLFPGQDYNNARVLDFQTVNNYVSNQVSTLETGRMPWHDVHMTIVGPTVVDIAQHFIERWNEVKKRKYRELERYQWLAFPHDLTVAPNEPVASHPDLHDWKEHGKWYKERFLRPWHLRKAGRPVPQPDPRDHKHNFDAATCRVQVCRSISDWSHGYHTEHSIQNAYIQMIAEANHFIYIENQFFISNTVKDASVVNQIAAALVDRILVAAKKGQKFKVIIMIPEVPAFAGDIKEASAIKTIMGAQYRTINRGGDSIMEKVRAAGYNPEDYVRWYHLRSYDRINGPYETFIKEMEEKTGVTFHQAQVALARKWIGKVDPNWGKDETIAVNAPKPTKDGIVEEGKASNIDPVKVPETEQEADDILRKFEAAATRRDDEVSDSVGHHAMKDTTRLQDERWLGNEQEEKDCYITELCYIHSKLMIVDDRRVIIGSANFNDRSQKGDGDSEIALVVEDSDMIQSKMDGKPYQAARFAATFRRALFKEHLGILTPQHCEPETKDRITTWMTPVPHPHKDMTQSADDALVADPLSDEFQELWNGTAHRNTQIFAEIFKCVPSNNVRNWKQYEAYVPKVKAGHVATDLSIKEIKDKLDKVQGHIVEGAVDFLIEEEELVKGVRWSHDPTLPIYI</sequence>
<dbReference type="GO" id="GO:0006654">
    <property type="term" value="P:phosphatidic acid biosynthetic process"/>
    <property type="evidence" value="ECO:0007669"/>
    <property type="project" value="InterPro"/>
</dbReference>
<dbReference type="GO" id="GO:0004630">
    <property type="term" value="F:phospholipase D activity"/>
    <property type="evidence" value="ECO:0007669"/>
    <property type="project" value="UniProtKB-UniRule"/>
</dbReference>
<dbReference type="PROSITE" id="PS50035">
    <property type="entry name" value="PLD"/>
    <property type="match status" value="2"/>
</dbReference>
<dbReference type="CDD" id="cd00138">
    <property type="entry name" value="PLDc_SF"/>
    <property type="match status" value="1"/>
</dbReference>
<proteinExistence type="inferred from homology"/>
<name>A0A0C2WW52_SERVB</name>
<dbReference type="PANTHER" id="PTHR18896:SF186">
    <property type="entry name" value="PHOSPHOLIPASE D"/>
    <property type="match status" value="1"/>
</dbReference>
<keyword evidence="3 5" id="KW-0442">Lipid degradation</keyword>
<feature type="domain" description="PLD phosphodiesterase" evidence="6">
    <location>
        <begin position="181"/>
        <end position="208"/>
    </location>
</feature>
<dbReference type="GO" id="GO:0009395">
    <property type="term" value="P:phospholipid catabolic process"/>
    <property type="evidence" value="ECO:0007669"/>
    <property type="project" value="TreeGrafter"/>
</dbReference>
<reference evidence="8" key="2">
    <citation type="submission" date="2015-01" db="EMBL/GenBank/DDBJ databases">
        <title>Evolutionary Origins and Diversification of the Mycorrhizal Mutualists.</title>
        <authorList>
            <consortium name="DOE Joint Genome Institute"/>
            <consortium name="Mycorrhizal Genomics Consortium"/>
            <person name="Kohler A."/>
            <person name="Kuo A."/>
            <person name="Nagy L.G."/>
            <person name="Floudas D."/>
            <person name="Copeland A."/>
            <person name="Barry K.W."/>
            <person name="Cichocki N."/>
            <person name="Veneault-Fourrey C."/>
            <person name="LaButti K."/>
            <person name="Lindquist E.A."/>
            <person name="Lipzen A."/>
            <person name="Lundell T."/>
            <person name="Morin E."/>
            <person name="Murat C."/>
            <person name="Riley R."/>
            <person name="Ohm R."/>
            <person name="Sun H."/>
            <person name="Tunlid A."/>
            <person name="Henrissat B."/>
            <person name="Grigoriev I.V."/>
            <person name="Hibbett D.S."/>
            <person name="Martin F."/>
        </authorList>
    </citation>
    <scope>NUCLEOTIDE SEQUENCE [LARGE SCALE GENOMIC DNA]</scope>
    <source>
        <strain evidence="8">MAFF 305830</strain>
    </source>
</reference>
<dbReference type="InterPro" id="IPR016555">
    <property type="entry name" value="PLipase_D_euk"/>
</dbReference>
<keyword evidence="8" id="KW-1185">Reference proteome</keyword>
<dbReference type="Gene3D" id="3.30.870.10">
    <property type="entry name" value="Endonuclease Chain A"/>
    <property type="match status" value="3"/>
</dbReference>
<dbReference type="SMART" id="SM00155">
    <property type="entry name" value="PLDc"/>
    <property type="match status" value="2"/>
</dbReference>
<accession>A0A0C2WW52</accession>
<dbReference type="InterPro" id="IPR015679">
    <property type="entry name" value="PLipase_D_fam"/>
</dbReference>
<evidence type="ECO:0000256" key="5">
    <source>
        <dbReference type="PIRNR" id="PIRNR009376"/>
    </source>
</evidence>
<organism evidence="7 8">
    <name type="scientific">Serendipita vermifera MAFF 305830</name>
    <dbReference type="NCBI Taxonomy" id="933852"/>
    <lineage>
        <taxon>Eukaryota</taxon>
        <taxon>Fungi</taxon>
        <taxon>Dikarya</taxon>
        <taxon>Basidiomycota</taxon>
        <taxon>Agaricomycotina</taxon>
        <taxon>Agaricomycetes</taxon>
        <taxon>Sebacinales</taxon>
        <taxon>Serendipitaceae</taxon>
        <taxon>Serendipita</taxon>
    </lineage>
</organism>
<dbReference type="AlphaFoldDB" id="A0A0C2WW52"/>
<evidence type="ECO:0000256" key="4">
    <source>
        <dbReference type="ARBA" id="ARBA00023098"/>
    </source>
</evidence>
<evidence type="ECO:0000256" key="2">
    <source>
        <dbReference type="ARBA" id="ARBA00022801"/>
    </source>
</evidence>
<keyword evidence="4" id="KW-0443">Lipid metabolism</keyword>
<dbReference type="InterPro" id="IPR001736">
    <property type="entry name" value="PLipase_D/transphosphatidylase"/>
</dbReference>
<dbReference type="CDD" id="cd09141">
    <property type="entry name" value="PLDc_vPLD1_2_yPLD_like_2"/>
    <property type="match status" value="1"/>
</dbReference>
<comment type="similarity">
    <text evidence="5">Belongs to the phospholipase D family.</text>
</comment>
<dbReference type="SUPFAM" id="SSF56024">
    <property type="entry name" value="Phospholipase D/nuclease"/>
    <property type="match status" value="2"/>
</dbReference>